<proteinExistence type="predicted"/>
<organism evidence="8 9">
    <name type="scientific">Chaetomium fimeti</name>
    <dbReference type="NCBI Taxonomy" id="1854472"/>
    <lineage>
        <taxon>Eukaryota</taxon>
        <taxon>Fungi</taxon>
        <taxon>Dikarya</taxon>
        <taxon>Ascomycota</taxon>
        <taxon>Pezizomycotina</taxon>
        <taxon>Sordariomycetes</taxon>
        <taxon>Sordariomycetidae</taxon>
        <taxon>Sordariales</taxon>
        <taxon>Chaetomiaceae</taxon>
        <taxon>Chaetomium</taxon>
    </lineage>
</organism>
<dbReference type="CDD" id="cd13952">
    <property type="entry name" value="7tm_classB"/>
    <property type="match status" value="1"/>
</dbReference>
<feature type="transmembrane region" description="Helical" evidence="6">
    <location>
        <begin position="435"/>
        <end position="454"/>
    </location>
</feature>
<dbReference type="PROSITE" id="PS50261">
    <property type="entry name" value="G_PROTEIN_RECEP_F2_4"/>
    <property type="match status" value="1"/>
</dbReference>
<comment type="caution">
    <text evidence="8">The sequence shown here is derived from an EMBL/GenBank/DDBJ whole genome shotgun (WGS) entry which is preliminary data.</text>
</comment>
<evidence type="ECO:0000256" key="4">
    <source>
        <dbReference type="ARBA" id="ARBA00023136"/>
    </source>
</evidence>
<reference evidence="8" key="1">
    <citation type="journal article" date="2023" name="Mol. Phylogenet. Evol.">
        <title>Genome-scale phylogeny and comparative genomics of the fungal order Sordariales.</title>
        <authorList>
            <person name="Hensen N."/>
            <person name="Bonometti L."/>
            <person name="Westerberg I."/>
            <person name="Brannstrom I.O."/>
            <person name="Guillou S."/>
            <person name="Cros-Aarteil S."/>
            <person name="Calhoun S."/>
            <person name="Haridas S."/>
            <person name="Kuo A."/>
            <person name="Mondo S."/>
            <person name="Pangilinan J."/>
            <person name="Riley R."/>
            <person name="LaButti K."/>
            <person name="Andreopoulos B."/>
            <person name="Lipzen A."/>
            <person name="Chen C."/>
            <person name="Yan M."/>
            <person name="Daum C."/>
            <person name="Ng V."/>
            <person name="Clum A."/>
            <person name="Steindorff A."/>
            <person name="Ohm R.A."/>
            <person name="Martin F."/>
            <person name="Silar P."/>
            <person name="Natvig D.O."/>
            <person name="Lalanne C."/>
            <person name="Gautier V."/>
            <person name="Ament-Velasquez S.L."/>
            <person name="Kruys A."/>
            <person name="Hutchinson M.I."/>
            <person name="Powell A.J."/>
            <person name="Barry K."/>
            <person name="Miller A.N."/>
            <person name="Grigoriev I.V."/>
            <person name="Debuchy R."/>
            <person name="Gladieux P."/>
            <person name="Hiltunen Thoren M."/>
            <person name="Johannesson H."/>
        </authorList>
    </citation>
    <scope>NUCLEOTIDE SEQUENCE</scope>
    <source>
        <strain evidence="8">CBS 168.71</strain>
    </source>
</reference>
<evidence type="ECO:0000256" key="3">
    <source>
        <dbReference type="ARBA" id="ARBA00022989"/>
    </source>
</evidence>
<evidence type="ECO:0000256" key="5">
    <source>
        <dbReference type="SAM" id="MobiDB-lite"/>
    </source>
</evidence>
<feature type="transmembrane region" description="Helical" evidence="6">
    <location>
        <begin position="85"/>
        <end position="112"/>
    </location>
</feature>
<dbReference type="Proteomes" id="UP001278766">
    <property type="component" value="Unassembled WGS sequence"/>
</dbReference>
<evidence type="ECO:0000313" key="9">
    <source>
        <dbReference type="Proteomes" id="UP001278766"/>
    </source>
</evidence>
<keyword evidence="4 6" id="KW-0472">Membrane</keyword>
<evidence type="ECO:0000256" key="6">
    <source>
        <dbReference type="SAM" id="Phobius"/>
    </source>
</evidence>
<name>A0AAE0HID6_9PEZI</name>
<feature type="compositionally biased region" description="Low complexity" evidence="5">
    <location>
        <begin position="325"/>
        <end position="371"/>
    </location>
</feature>
<dbReference type="GO" id="GO:0007166">
    <property type="term" value="P:cell surface receptor signaling pathway"/>
    <property type="evidence" value="ECO:0007669"/>
    <property type="project" value="InterPro"/>
</dbReference>
<dbReference type="AlphaFoldDB" id="A0AAE0HID6"/>
<dbReference type="GO" id="GO:0007189">
    <property type="term" value="P:adenylate cyclase-activating G protein-coupled receptor signaling pathway"/>
    <property type="evidence" value="ECO:0007669"/>
    <property type="project" value="TreeGrafter"/>
</dbReference>
<feature type="compositionally biased region" description="Gly residues" evidence="5">
    <location>
        <begin position="480"/>
        <end position="490"/>
    </location>
</feature>
<sequence>MTTVDPGLSGSEIDVVSVIERATSVFSMLGSMVVITTFSFSRAFHKPINRLVFYATFGNLMTNVATLMGRSFVNDINQAGCQLQAFLIQMFMPADAFWMLAMALNVHLTFYFKFDARQLRRMEVPYFLLCYGIPFIVSLVLIFVSSPEKGRMYGNATLWCWIAPEWDIFRIAIFYGPIWIVIMITCTIYVRAGREIYKKHKQLKEFSTSHHDPEPLHAIDDLFSSTKTTEVYVTTEVIDKPGSIDLAPLGAGERRRSQGTSPQRPSKAAYSVTISSRRHGEPHGDNNTGGQQQQQHHHHQQQQQQVQTTITADPQAAGPGLTRVTTNTHNNNNNNNNNNNLTTTTTTSTSSNPHHHPTNSPSAQQQQNPNPLRRRAAYEATNATWSYTKCALLFFTAMLVTWIPSSANRVYSVVHAGQASLPLEYMSAFVLPLQGFWNAIIYCVTSWGACRMLAGDVRSWWSRVGVRSSSSNMRRRRGGGGEGEGVGMHLGRGPSRNKFRVMGGGGGGRGSDSKTYETESMTELAASRPGSSGSPTMVGGTTPMPPPQTAKMGV</sequence>
<dbReference type="EMBL" id="JAUEPN010000003">
    <property type="protein sequence ID" value="KAK3297060.1"/>
    <property type="molecule type" value="Genomic_DNA"/>
</dbReference>
<feature type="compositionally biased region" description="Low complexity" evidence="5">
    <location>
        <begin position="529"/>
        <end position="542"/>
    </location>
</feature>
<dbReference type="PANTHER" id="PTHR23112:SF22">
    <property type="entry name" value="G-PROTEIN COUPLED RECEPTOR"/>
    <property type="match status" value="1"/>
</dbReference>
<dbReference type="GeneID" id="87834828"/>
<protein>
    <recommendedName>
        <fullName evidence="7">G-protein coupled receptors family 2 profile 2 domain-containing protein</fullName>
    </recommendedName>
</protein>
<dbReference type="GO" id="GO:0004930">
    <property type="term" value="F:G protein-coupled receptor activity"/>
    <property type="evidence" value="ECO:0007669"/>
    <property type="project" value="TreeGrafter"/>
</dbReference>
<feature type="transmembrane region" description="Helical" evidence="6">
    <location>
        <begin position="124"/>
        <end position="144"/>
    </location>
</feature>
<dbReference type="SUPFAM" id="SSF81321">
    <property type="entry name" value="Family A G protein-coupled receptor-like"/>
    <property type="match status" value="1"/>
</dbReference>
<dbReference type="PANTHER" id="PTHR23112">
    <property type="entry name" value="G PROTEIN-COUPLED RECEPTOR 157-RELATED"/>
    <property type="match status" value="1"/>
</dbReference>
<reference evidence="8" key="2">
    <citation type="submission" date="2023-06" db="EMBL/GenBank/DDBJ databases">
        <authorList>
            <consortium name="Lawrence Berkeley National Laboratory"/>
            <person name="Haridas S."/>
            <person name="Hensen N."/>
            <person name="Bonometti L."/>
            <person name="Westerberg I."/>
            <person name="Brannstrom I.O."/>
            <person name="Guillou S."/>
            <person name="Cros-Aarteil S."/>
            <person name="Calhoun S."/>
            <person name="Kuo A."/>
            <person name="Mondo S."/>
            <person name="Pangilinan J."/>
            <person name="Riley R."/>
            <person name="Labutti K."/>
            <person name="Andreopoulos B."/>
            <person name="Lipzen A."/>
            <person name="Chen C."/>
            <person name="Yanf M."/>
            <person name="Daum C."/>
            <person name="Ng V."/>
            <person name="Clum A."/>
            <person name="Steindorff A."/>
            <person name="Ohm R."/>
            <person name="Martin F."/>
            <person name="Silar P."/>
            <person name="Natvig D."/>
            <person name="Lalanne C."/>
            <person name="Gautier V."/>
            <person name="Ament-Velasquez S.L."/>
            <person name="Kruys A."/>
            <person name="Hutchinson M.I."/>
            <person name="Powell A.J."/>
            <person name="Barry K."/>
            <person name="Miller A.N."/>
            <person name="Grigoriev I.V."/>
            <person name="Debuchy R."/>
            <person name="Gladieux P."/>
            <person name="Thoren M.H."/>
            <person name="Johannesson H."/>
        </authorList>
    </citation>
    <scope>NUCLEOTIDE SEQUENCE</scope>
    <source>
        <strain evidence="8">CBS 168.71</strain>
    </source>
</reference>
<keyword evidence="3 6" id="KW-1133">Transmembrane helix</keyword>
<feature type="transmembrane region" description="Helical" evidence="6">
    <location>
        <begin position="25"/>
        <end position="44"/>
    </location>
</feature>
<feature type="transmembrane region" description="Helical" evidence="6">
    <location>
        <begin position="51"/>
        <end position="73"/>
    </location>
</feature>
<evidence type="ECO:0000259" key="7">
    <source>
        <dbReference type="PROSITE" id="PS50261"/>
    </source>
</evidence>
<dbReference type="GO" id="GO:0005886">
    <property type="term" value="C:plasma membrane"/>
    <property type="evidence" value="ECO:0007669"/>
    <property type="project" value="TreeGrafter"/>
</dbReference>
<feature type="region of interest" description="Disordered" evidence="5">
    <location>
        <begin position="243"/>
        <end position="374"/>
    </location>
</feature>
<dbReference type="RefSeq" id="XP_062660574.1">
    <property type="nucleotide sequence ID" value="XM_062797880.1"/>
</dbReference>
<dbReference type="Gene3D" id="1.20.1070.10">
    <property type="entry name" value="Rhodopsin 7-helix transmembrane proteins"/>
    <property type="match status" value="2"/>
</dbReference>
<feature type="transmembrane region" description="Helical" evidence="6">
    <location>
        <begin position="383"/>
        <end position="403"/>
    </location>
</feature>
<feature type="transmembrane region" description="Helical" evidence="6">
    <location>
        <begin position="168"/>
        <end position="190"/>
    </location>
</feature>
<evidence type="ECO:0000256" key="1">
    <source>
        <dbReference type="ARBA" id="ARBA00004141"/>
    </source>
</evidence>
<evidence type="ECO:0000313" key="8">
    <source>
        <dbReference type="EMBL" id="KAK3297060.1"/>
    </source>
</evidence>
<dbReference type="InterPro" id="IPR017981">
    <property type="entry name" value="GPCR_2-like_7TM"/>
</dbReference>
<evidence type="ECO:0000256" key="2">
    <source>
        <dbReference type="ARBA" id="ARBA00022692"/>
    </source>
</evidence>
<dbReference type="Pfam" id="PF05462">
    <property type="entry name" value="Dicty_CAR"/>
    <property type="match status" value="1"/>
</dbReference>
<accession>A0AAE0HID6</accession>
<feature type="domain" description="G-protein coupled receptors family 2 profile 2" evidence="7">
    <location>
        <begin position="13"/>
        <end position="199"/>
    </location>
</feature>
<comment type="subcellular location">
    <subcellularLocation>
        <location evidence="1">Membrane</location>
        <topology evidence="1">Multi-pass membrane protein</topology>
    </subcellularLocation>
</comment>
<feature type="region of interest" description="Disordered" evidence="5">
    <location>
        <begin position="471"/>
        <end position="554"/>
    </location>
</feature>
<keyword evidence="9" id="KW-1185">Reference proteome</keyword>
<keyword evidence="2 6" id="KW-0812">Transmembrane</keyword>
<gene>
    <name evidence="8" type="ORF">B0H64DRAFT_116832</name>
</gene>